<organism evidence="2 3">
    <name type="scientific">Mycena albidolilacea</name>
    <dbReference type="NCBI Taxonomy" id="1033008"/>
    <lineage>
        <taxon>Eukaryota</taxon>
        <taxon>Fungi</taxon>
        <taxon>Dikarya</taxon>
        <taxon>Basidiomycota</taxon>
        <taxon>Agaricomycotina</taxon>
        <taxon>Agaricomycetes</taxon>
        <taxon>Agaricomycetidae</taxon>
        <taxon>Agaricales</taxon>
        <taxon>Marasmiineae</taxon>
        <taxon>Mycenaceae</taxon>
        <taxon>Mycena</taxon>
    </lineage>
</organism>
<name>A0AAD7AQJ9_9AGAR</name>
<protein>
    <submittedName>
        <fullName evidence="2">Uncharacterized protein</fullName>
    </submittedName>
</protein>
<evidence type="ECO:0000256" key="1">
    <source>
        <dbReference type="SAM" id="MobiDB-lite"/>
    </source>
</evidence>
<proteinExistence type="predicted"/>
<accession>A0AAD7AQJ9</accession>
<gene>
    <name evidence="2" type="ORF">DFH08DRAFT_1002834</name>
</gene>
<evidence type="ECO:0000313" key="3">
    <source>
        <dbReference type="Proteomes" id="UP001218218"/>
    </source>
</evidence>
<reference evidence="2" key="1">
    <citation type="submission" date="2023-03" db="EMBL/GenBank/DDBJ databases">
        <title>Massive genome expansion in bonnet fungi (Mycena s.s.) driven by repeated elements and novel gene families across ecological guilds.</title>
        <authorList>
            <consortium name="Lawrence Berkeley National Laboratory"/>
            <person name="Harder C.B."/>
            <person name="Miyauchi S."/>
            <person name="Viragh M."/>
            <person name="Kuo A."/>
            <person name="Thoen E."/>
            <person name="Andreopoulos B."/>
            <person name="Lu D."/>
            <person name="Skrede I."/>
            <person name="Drula E."/>
            <person name="Henrissat B."/>
            <person name="Morin E."/>
            <person name="Kohler A."/>
            <person name="Barry K."/>
            <person name="LaButti K."/>
            <person name="Morin E."/>
            <person name="Salamov A."/>
            <person name="Lipzen A."/>
            <person name="Mereny Z."/>
            <person name="Hegedus B."/>
            <person name="Baldrian P."/>
            <person name="Stursova M."/>
            <person name="Weitz H."/>
            <person name="Taylor A."/>
            <person name="Grigoriev I.V."/>
            <person name="Nagy L.G."/>
            <person name="Martin F."/>
            <person name="Kauserud H."/>
        </authorList>
    </citation>
    <scope>NUCLEOTIDE SEQUENCE</scope>
    <source>
        <strain evidence="2">CBHHK002</strain>
    </source>
</reference>
<feature type="region of interest" description="Disordered" evidence="1">
    <location>
        <begin position="251"/>
        <end position="282"/>
    </location>
</feature>
<feature type="region of interest" description="Disordered" evidence="1">
    <location>
        <begin position="68"/>
        <end position="123"/>
    </location>
</feature>
<dbReference type="EMBL" id="JARIHO010000002">
    <property type="protein sequence ID" value="KAJ7366176.1"/>
    <property type="molecule type" value="Genomic_DNA"/>
</dbReference>
<dbReference type="AlphaFoldDB" id="A0AAD7AQJ9"/>
<feature type="compositionally biased region" description="Basic and acidic residues" evidence="1">
    <location>
        <begin position="82"/>
        <end position="92"/>
    </location>
</feature>
<comment type="caution">
    <text evidence="2">The sequence shown here is derived from an EMBL/GenBank/DDBJ whole genome shotgun (WGS) entry which is preliminary data.</text>
</comment>
<feature type="compositionally biased region" description="Basic and acidic residues" evidence="1">
    <location>
        <begin position="109"/>
        <end position="118"/>
    </location>
</feature>
<sequence>MYTAQRRPQNGVHRNIRVIAMEGSSNKGAAHQTRLCTDQGSEDAGRQHNMRKPTCTSSIFVERVMYSEAGSDRHQTGVASAGERRKATEGGKWEAGSGKPQAVTTSVEQQHRDADSVQRTEGGLGSSELVTAVLPQKELENCGKVSVNGGRALLLLRPAAQLQKPVELVNGRCKPRSVDFGSGEDFQARRMQRESKGLQTSGVSTTSILAFIDNEDITCMWNMKYRYSNDRNNVWVKLVFPTRSEPGWCIDQSKEQRSGGRANGSKHKGCWWSSEAAKRIRK</sequence>
<dbReference type="Proteomes" id="UP001218218">
    <property type="component" value="Unassembled WGS sequence"/>
</dbReference>
<evidence type="ECO:0000313" key="2">
    <source>
        <dbReference type="EMBL" id="KAJ7366176.1"/>
    </source>
</evidence>
<keyword evidence="3" id="KW-1185">Reference proteome</keyword>